<protein>
    <submittedName>
        <fullName evidence="3">Uncharacterized protein</fullName>
    </submittedName>
</protein>
<reference evidence="3" key="1">
    <citation type="submission" date="2023-04" db="EMBL/GenBank/DDBJ databases">
        <authorList>
            <person name="Vijverberg K."/>
            <person name="Xiong W."/>
            <person name="Schranz E."/>
        </authorList>
    </citation>
    <scope>NUCLEOTIDE SEQUENCE</scope>
</reference>
<proteinExistence type="predicted"/>
<evidence type="ECO:0000313" key="2">
    <source>
        <dbReference type="EMBL" id="CAI9265083.1"/>
    </source>
</evidence>
<organism evidence="3 4">
    <name type="scientific">Lactuca saligna</name>
    <name type="common">Willowleaf lettuce</name>
    <dbReference type="NCBI Taxonomy" id="75948"/>
    <lineage>
        <taxon>Eukaryota</taxon>
        <taxon>Viridiplantae</taxon>
        <taxon>Streptophyta</taxon>
        <taxon>Embryophyta</taxon>
        <taxon>Tracheophyta</taxon>
        <taxon>Spermatophyta</taxon>
        <taxon>Magnoliopsida</taxon>
        <taxon>eudicotyledons</taxon>
        <taxon>Gunneridae</taxon>
        <taxon>Pentapetalae</taxon>
        <taxon>asterids</taxon>
        <taxon>campanulids</taxon>
        <taxon>Asterales</taxon>
        <taxon>Asteraceae</taxon>
        <taxon>Cichorioideae</taxon>
        <taxon>Cichorieae</taxon>
        <taxon>Lactucinae</taxon>
        <taxon>Lactuca</taxon>
    </lineage>
</organism>
<name>A0AA35VYY1_LACSI</name>
<dbReference type="Proteomes" id="UP001177003">
    <property type="component" value="Chromosome 0"/>
</dbReference>
<dbReference type="EMBL" id="OX465086">
    <property type="protein sequence ID" value="CAI9265083.1"/>
    <property type="molecule type" value="Genomic_DNA"/>
</dbReference>
<sequence length="114" mass="11790">MGGDGDLKVGEGGRGEDMGGFIGGVDGGVLELLNLHGGSFLFLAGGRVDGGSFGAVESRSSELPSSEQNGRTKVLFSASISVRNPCSTSISLKSGKPSFSPPLSLHRYNNHHRE</sequence>
<keyword evidence="4" id="KW-1185">Reference proteome</keyword>
<gene>
    <name evidence="3" type="ORF">LSALG_LOCUS11765</name>
    <name evidence="2" type="ORF">LSALG_LOCUS5704</name>
</gene>
<accession>A0AA35VYY1</accession>
<dbReference type="EMBL" id="OX465078">
    <property type="protein sequence ID" value="CAI9271497.1"/>
    <property type="molecule type" value="Genomic_DNA"/>
</dbReference>
<dbReference type="AlphaFoldDB" id="A0AA35VYY1"/>
<feature type="region of interest" description="Disordered" evidence="1">
    <location>
        <begin position="86"/>
        <end position="114"/>
    </location>
</feature>
<evidence type="ECO:0000256" key="1">
    <source>
        <dbReference type="SAM" id="MobiDB-lite"/>
    </source>
</evidence>
<evidence type="ECO:0000313" key="3">
    <source>
        <dbReference type="EMBL" id="CAI9271497.1"/>
    </source>
</evidence>
<dbReference type="Proteomes" id="UP001177003">
    <property type="component" value="Chromosome 2"/>
</dbReference>
<evidence type="ECO:0000313" key="4">
    <source>
        <dbReference type="Proteomes" id="UP001177003"/>
    </source>
</evidence>